<dbReference type="AlphaFoldDB" id="A0A5C4VVH8"/>
<name>A0A5C4VVH8_9ACTN</name>
<sequence>MESSEFGADCINSWLAAWQHNLLYAQDSDQGETRRIWARVAFAALDGAEQAGYSTRYADASRFRLRALLIVALGPGDDPLWDPDRLASDVLEALPLSRKQAAGWAVDWQRRSRDEILALRTCKILLAPMKVITDRVAEEPLRTRIDRWLDLWPQLP</sequence>
<evidence type="ECO:0000313" key="2">
    <source>
        <dbReference type="Proteomes" id="UP000312512"/>
    </source>
</evidence>
<protein>
    <submittedName>
        <fullName evidence="1">Uncharacterized protein</fullName>
    </submittedName>
</protein>
<keyword evidence="2" id="KW-1185">Reference proteome</keyword>
<gene>
    <name evidence="1" type="ORF">FH608_035235</name>
</gene>
<reference evidence="1 2" key="1">
    <citation type="submission" date="2019-10" db="EMBL/GenBank/DDBJ databases">
        <title>Nonomuraea sp. nov., isolated from Phyllanthus amarus.</title>
        <authorList>
            <person name="Klykleung N."/>
            <person name="Tanasupawat S."/>
        </authorList>
    </citation>
    <scope>NUCLEOTIDE SEQUENCE [LARGE SCALE GENOMIC DNA]</scope>
    <source>
        <strain evidence="1 2">PA1-10</strain>
    </source>
</reference>
<evidence type="ECO:0000313" key="1">
    <source>
        <dbReference type="EMBL" id="KAB8190234.1"/>
    </source>
</evidence>
<dbReference type="Proteomes" id="UP000312512">
    <property type="component" value="Unassembled WGS sequence"/>
</dbReference>
<organism evidence="1 2">
    <name type="scientific">Nonomuraea phyllanthi</name>
    <dbReference type="NCBI Taxonomy" id="2219224"/>
    <lineage>
        <taxon>Bacteria</taxon>
        <taxon>Bacillati</taxon>
        <taxon>Actinomycetota</taxon>
        <taxon>Actinomycetes</taxon>
        <taxon>Streptosporangiales</taxon>
        <taxon>Streptosporangiaceae</taxon>
        <taxon>Nonomuraea</taxon>
    </lineage>
</organism>
<dbReference type="OrthoDB" id="3529700at2"/>
<dbReference type="EMBL" id="VDLX02000016">
    <property type="protein sequence ID" value="KAB8190234.1"/>
    <property type="molecule type" value="Genomic_DNA"/>
</dbReference>
<accession>A0A5C4VVH8</accession>
<proteinExistence type="predicted"/>
<dbReference type="RefSeq" id="WP_139634713.1">
    <property type="nucleotide sequence ID" value="NZ_VDLX02000016.1"/>
</dbReference>
<comment type="caution">
    <text evidence="1">The sequence shown here is derived from an EMBL/GenBank/DDBJ whole genome shotgun (WGS) entry which is preliminary data.</text>
</comment>